<feature type="domain" description="XS" evidence="5">
    <location>
        <begin position="306"/>
        <end position="419"/>
    </location>
</feature>
<feature type="compositionally biased region" description="Polar residues" evidence="4">
    <location>
        <begin position="67"/>
        <end position="77"/>
    </location>
</feature>
<dbReference type="Pfam" id="PF03468">
    <property type="entry name" value="XS"/>
    <property type="match status" value="1"/>
</dbReference>
<keyword evidence="1" id="KW-0175">Coiled coil</keyword>
<feature type="compositionally biased region" description="Polar residues" evidence="4">
    <location>
        <begin position="115"/>
        <end position="127"/>
    </location>
</feature>
<dbReference type="Proteomes" id="UP000230069">
    <property type="component" value="Unassembled WGS sequence"/>
</dbReference>
<dbReference type="Pfam" id="PF03470">
    <property type="entry name" value="zf-XS"/>
    <property type="match status" value="1"/>
</dbReference>
<evidence type="ECO:0000256" key="1">
    <source>
        <dbReference type="ARBA" id="ARBA00023054"/>
    </source>
</evidence>
<dbReference type="InParanoid" id="A0A2G5EJ90"/>
<dbReference type="FunCoup" id="A0A2G5EJ90">
    <property type="interactions" value="804"/>
</dbReference>
<keyword evidence="2" id="KW-0943">RNA-mediated gene silencing</keyword>
<feature type="compositionally biased region" description="Acidic residues" evidence="4">
    <location>
        <begin position="173"/>
        <end position="193"/>
    </location>
</feature>
<comment type="similarity">
    <text evidence="3">Belongs to the SGS3 family.</text>
</comment>
<protein>
    <recommendedName>
        <fullName evidence="9">XS domain-containing protein</fullName>
    </recommendedName>
</protein>
<evidence type="ECO:0000256" key="4">
    <source>
        <dbReference type="SAM" id="MobiDB-lite"/>
    </source>
</evidence>
<feature type="domain" description="Zinc finger-XS" evidence="6">
    <location>
        <begin position="235"/>
        <end position="272"/>
    </location>
</feature>
<dbReference type="InterPro" id="IPR038588">
    <property type="entry name" value="XS_domain_sf"/>
</dbReference>
<dbReference type="OrthoDB" id="1936239at2759"/>
<sequence length="625" mass="71423">MSTRRGSKNPFVGGPSNTAPKGNIRVEQLSQDVASVNLDATQGGGWEVVSKKPKNRGAACNVNQRGILSSTSNNWGQPNVGHRSGMSGNNGTRKPTQRHDVGTNGTNGRGLAKSQPHNKPVESNFNAPATVVPPPLHHGWQWAARACSFPDGLGEGYGGENFGSDAGRRQHESEEEEEDDDDDDLFDDLSDGFDSDRSLQSHETLKKHKFFKPFFEDMEKLTVEQLNEPLRQWHCPACKNGPGAIDWYRLQPLMAHAKTKGSSRVKLHREFAEILDLELNGKGTSYIPSNETFGKWEGLHEAEYSRKIVWPPIIVVMNTHLEMDNNDEKWLGIGNQELLDYFSSYRAIKARSSYGPKGHRGMSILIFESSLEGYMEADSLHNHLADQGTGRSAWEKNKILFRPGGKRQLYGFMANKEDLDIFDKHSQDKTKFEIRSYQEMVLMPMRQTSEDNHQLVWLRNTNAKLTKQSKTLEESLALVSKKWRKSMEESRIVRQRTKLQHDQNKEEMDDQEQFFKDQFDAMQQVLEKSNKEISIVARSQEDSKLRREERAQFIPSQAKDNKEFEAERDKLVKVHEDKKAEMRCRHTEEETELEKEFESSLTRLMEKYALRSSEKSVPLPLKVIQ</sequence>
<evidence type="ECO:0000259" key="6">
    <source>
        <dbReference type="Pfam" id="PF03470"/>
    </source>
</evidence>
<keyword evidence="8" id="KW-1185">Reference proteome</keyword>
<dbReference type="InterPro" id="IPR005381">
    <property type="entry name" value="Znf-XS_domain"/>
</dbReference>
<reference evidence="7 8" key="1">
    <citation type="submission" date="2017-09" db="EMBL/GenBank/DDBJ databases">
        <title>WGS assembly of Aquilegia coerulea Goldsmith.</title>
        <authorList>
            <person name="Hodges S."/>
            <person name="Kramer E."/>
            <person name="Nordborg M."/>
            <person name="Tomkins J."/>
            <person name="Borevitz J."/>
            <person name="Derieg N."/>
            <person name="Yan J."/>
            <person name="Mihaltcheva S."/>
            <person name="Hayes R.D."/>
            <person name="Rokhsar D."/>
        </authorList>
    </citation>
    <scope>NUCLEOTIDE SEQUENCE [LARGE SCALE GENOMIC DNA]</scope>
    <source>
        <strain evidence="8">cv. Goldsmith</strain>
    </source>
</reference>
<dbReference type="EMBL" id="KZ305024">
    <property type="protein sequence ID" value="PIA55667.1"/>
    <property type="molecule type" value="Genomic_DNA"/>
</dbReference>
<evidence type="ECO:0000256" key="3">
    <source>
        <dbReference type="ARBA" id="ARBA00024022"/>
    </source>
</evidence>
<name>A0A2G5EJ90_AQUCA</name>
<organism evidence="7 8">
    <name type="scientific">Aquilegia coerulea</name>
    <name type="common">Rocky mountain columbine</name>
    <dbReference type="NCBI Taxonomy" id="218851"/>
    <lineage>
        <taxon>Eukaryota</taxon>
        <taxon>Viridiplantae</taxon>
        <taxon>Streptophyta</taxon>
        <taxon>Embryophyta</taxon>
        <taxon>Tracheophyta</taxon>
        <taxon>Spermatophyta</taxon>
        <taxon>Magnoliopsida</taxon>
        <taxon>Ranunculales</taxon>
        <taxon>Ranunculaceae</taxon>
        <taxon>Thalictroideae</taxon>
        <taxon>Aquilegia</taxon>
    </lineage>
</organism>
<evidence type="ECO:0000256" key="2">
    <source>
        <dbReference type="ARBA" id="ARBA00023158"/>
    </source>
</evidence>
<evidence type="ECO:0000259" key="5">
    <source>
        <dbReference type="Pfam" id="PF03468"/>
    </source>
</evidence>
<feature type="region of interest" description="Disordered" evidence="4">
    <location>
        <begin position="1"/>
        <end position="23"/>
    </location>
</feature>
<evidence type="ECO:0000313" key="8">
    <source>
        <dbReference type="Proteomes" id="UP000230069"/>
    </source>
</evidence>
<feature type="region of interest" description="Disordered" evidence="4">
    <location>
        <begin position="67"/>
        <end position="130"/>
    </location>
</feature>
<dbReference type="InterPro" id="IPR044287">
    <property type="entry name" value="SGS3"/>
</dbReference>
<dbReference type="GO" id="GO:0031047">
    <property type="term" value="P:regulatory ncRNA-mediated gene silencing"/>
    <property type="evidence" value="ECO:0007669"/>
    <property type="project" value="UniProtKB-KW"/>
</dbReference>
<feature type="region of interest" description="Disordered" evidence="4">
    <location>
        <begin position="156"/>
        <end position="198"/>
    </location>
</feature>
<evidence type="ECO:0008006" key="9">
    <source>
        <dbReference type="Google" id="ProtNLM"/>
    </source>
</evidence>
<dbReference type="InterPro" id="IPR005380">
    <property type="entry name" value="XS_domain"/>
</dbReference>
<evidence type="ECO:0000313" key="7">
    <source>
        <dbReference type="EMBL" id="PIA55667.1"/>
    </source>
</evidence>
<dbReference type="PANTHER" id="PTHR46602">
    <property type="entry name" value="PROTEIN SUPPRESSOR OF GENE SILENCING 3"/>
    <property type="match status" value="1"/>
</dbReference>
<dbReference type="Gene3D" id="3.30.70.2890">
    <property type="entry name" value="XS domain"/>
    <property type="match status" value="1"/>
</dbReference>
<dbReference type="AlphaFoldDB" id="A0A2G5EJ90"/>
<proteinExistence type="inferred from homology"/>
<dbReference type="PANTHER" id="PTHR46602:SF1">
    <property type="entry name" value="PROTEIN SUPPRESSOR OF GENE SILENCING 3"/>
    <property type="match status" value="1"/>
</dbReference>
<accession>A0A2G5EJ90</accession>
<dbReference type="STRING" id="218851.A0A2G5EJ90"/>
<gene>
    <name evidence="7" type="ORF">AQUCO_00700169v1</name>
</gene>
<dbReference type="GO" id="GO:0051607">
    <property type="term" value="P:defense response to virus"/>
    <property type="evidence" value="ECO:0007669"/>
    <property type="project" value="InterPro"/>
</dbReference>